<evidence type="ECO:0000313" key="1">
    <source>
        <dbReference type="EMBL" id="KAJ7564249.1"/>
    </source>
</evidence>
<sequence length="107" mass="12262">MIATLASEDPLQHPFWIAKVLPISRHATSHKITKVNVHWLKTDHVDAFMGKYSLEMISNGRGKSKKRKMKNIQSTSVLYLKDVDILVYDFKLTTTSHLRKSTIAILK</sequence>
<protein>
    <submittedName>
        <fullName evidence="1">Uncharacterized protein</fullName>
    </submittedName>
</protein>
<reference evidence="2" key="1">
    <citation type="journal article" date="2024" name="Proc. Natl. Acad. Sci. U.S.A.">
        <title>Extraordinary preservation of gene collinearity over three hundred million years revealed in homosporous lycophytes.</title>
        <authorList>
            <person name="Li C."/>
            <person name="Wickell D."/>
            <person name="Kuo L.Y."/>
            <person name="Chen X."/>
            <person name="Nie B."/>
            <person name="Liao X."/>
            <person name="Peng D."/>
            <person name="Ji J."/>
            <person name="Jenkins J."/>
            <person name="Williams M."/>
            <person name="Shu S."/>
            <person name="Plott C."/>
            <person name="Barry K."/>
            <person name="Rajasekar S."/>
            <person name="Grimwood J."/>
            <person name="Han X."/>
            <person name="Sun S."/>
            <person name="Hou Z."/>
            <person name="He W."/>
            <person name="Dai G."/>
            <person name="Sun C."/>
            <person name="Schmutz J."/>
            <person name="Leebens-Mack J.H."/>
            <person name="Li F.W."/>
            <person name="Wang L."/>
        </authorList>
    </citation>
    <scope>NUCLEOTIDE SEQUENCE [LARGE SCALE GENOMIC DNA]</scope>
    <source>
        <strain evidence="2">cv. PW_Plant_1</strain>
    </source>
</reference>
<evidence type="ECO:0000313" key="2">
    <source>
        <dbReference type="Proteomes" id="UP001162992"/>
    </source>
</evidence>
<gene>
    <name evidence="1" type="ORF">O6H91_02G009500</name>
</gene>
<keyword evidence="2" id="KW-1185">Reference proteome</keyword>
<comment type="caution">
    <text evidence="1">The sequence shown here is derived from an EMBL/GenBank/DDBJ whole genome shotgun (WGS) entry which is preliminary data.</text>
</comment>
<dbReference type="EMBL" id="CM055093">
    <property type="protein sequence ID" value="KAJ7564249.1"/>
    <property type="molecule type" value="Genomic_DNA"/>
</dbReference>
<dbReference type="Proteomes" id="UP001162992">
    <property type="component" value="Chromosome 2"/>
</dbReference>
<organism evidence="1 2">
    <name type="scientific">Diphasiastrum complanatum</name>
    <name type="common">Issler's clubmoss</name>
    <name type="synonym">Lycopodium complanatum</name>
    <dbReference type="NCBI Taxonomy" id="34168"/>
    <lineage>
        <taxon>Eukaryota</taxon>
        <taxon>Viridiplantae</taxon>
        <taxon>Streptophyta</taxon>
        <taxon>Embryophyta</taxon>
        <taxon>Tracheophyta</taxon>
        <taxon>Lycopodiopsida</taxon>
        <taxon>Lycopodiales</taxon>
        <taxon>Lycopodiaceae</taxon>
        <taxon>Lycopodioideae</taxon>
        <taxon>Diphasiastrum</taxon>
    </lineage>
</organism>
<name>A0ACC2ECK9_DIPCM</name>
<accession>A0ACC2ECK9</accession>
<proteinExistence type="predicted"/>